<evidence type="ECO:0000313" key="1">
    <source>
        <dbReference type="EMBL" id="RDG35184.1"/>
    </source>
</evidence>
<gene>
    <name evidence="1" type="ORF">DVH02_26675</name>
</gene>
<dbReference type="AlphaFoldDB" id="A0A370B514"/>
<accession>A0A370B514</accession>
<comment type="caution">
    <text evidence="1">The sequence shown here is derived from an EMBL/GenBank/DDBJ whole genome shotgun (WGS) entry which is preliminary data.</text>
</comment>
<dbReference type="Proteomes" id="UP000253741">
    <property type="component" value="Unassembled WGS sequence"/>
</dbReference>
<organism evidence="1 2">
    <name type="scientific">Streptomyces corynorhini</name>
    <dbReference type="NCBI Taxonomy" id="2282652"/>
    <lineage>
        <taxon>Bacteria</taxon>
        <taxon>Bacillati</taxon>
        <taxon>Actinomycetota</taxon>
        <taxon>Actinomycetes</taxon>
        <taxon>Kitasatosporales</taxon>
        <taxon>Streptomycetaceae</taxon>
        <taxon>Streptomyces</taxon>
    </lineage>
</organism>
<sequence>MPRRLRACDVSRQLGDAGHTRAHKDQDGEWEYGYRCAEHGPRLVHVTHEGAGQDHYLNLYRLALQNLGYAVGPEQPDRGRRRLAVTLP</sequence>
<proteinExistence type="predicted"/>
<reference evidence="1 2" key="1">
    <citation type="submission" date="2018-07" db="EMBL/GenBank/DDBJ databases">
        <title>Streptomyces species from bats.</title>
        <authorList>
            <person name="Dunlap C."/>
        </authorList>
    </citation>
    <scope>NUCLEOTIDE SEQUENCE [LARGE SCALE GENOMIC DNA]</scope>
    <source>
        <strain evidence="1 2">AC230</strain>
    </source>
</reference>
<keyword evidence="2" id="KW-1185">Reference proteome</keyword>
<dbReference type="OrthoDB" id="4235064at2"/>
<protein>
    <submittedName>
        <fullName evidence="1">Uncharacterized protein</fullName>
    </submittedName>
</protein>
<dbReference type="EMBL" id="QQNA01000245">
    <property type="protein sequence ID" value="RDG35184.1"/>
    <property type="molecule type" value="Genomic_DNA"/>
</dbReference>
<evidence type="ECO:0000313" key="2">
    <source>
        <dbReference type="Proteomes" id="UP000253741"/>
    </source>
</evidence>
<name>A0A370B514_9ACTN</name>
<dbReference type="RefSeq" id="WP_114626411.1">
    <property type="nucleotide sequence ID" value="NZ_QQNA01000245.1"/>
</dbReference>